<dbReference type="Pfam" id="PF08821">
    <property type="entry name" value="CGGC"/>
    <property type="match status" value="1"/>
</dbReference>
<dbReference type="GO" id="GO:0015995">
    <property type="term" value="P:chlorophyll biosynthetic process"/>
    <property type="evidence" value="ECO:0007669"/>
    <property type="project" value="InterPro"/>
</dbReference>
<name>A0A6I6DAA0_9FIRM</name>
<dbReference type="AlphaFoldDB" id="A0A6I6DAA0"/>
<accession>A0A6I6DAA0</accession>
<sequence>MYWEEDALKELKKVPAMFRGIAKKAVENAAYSEGKNNITAEDVTKSRENYLKFAEKSVENKENKTRIAVVRCETVSEVCPGTACFKAFNMREQAFKEYENDVEIIGFITCGGCPGRRISRLVNSLKKFGLDAIHLSSCMLLDGNYPKCPHIDEINEMLKSKEIRIIKGTHH</sequence>
<evidence type="ECO:0000313" key="3">
    <source>
        <dbReference type="Proteomes" id="UP000426444"/>
    </source>
</evidence>
<dbReference type="KEGG" id="salq:SYNTR_1082"/>
<dbReference type="InterPro" id="IPR042298">
    <property type="entry name" value="P-CP_red_C"/>
</dbReference>
<dbReference type="RefSeq" id="WP_156203549.1">
    <property type="nucleotide sequence ID" value="NZ_CP046457.1"/>
</dbReference>
<reference evidence="3" key="1">
    <citation type="journal article" date="2019" name="Microbiology">
        <title>Complete Genome Sequence of an Uncultured Bacterium of the Candidate Phylum Bipolaricaulota.</title>
        <authorList>
            <person name="Kadnikov V.V."/>
            <person name="Mardanov A.V."/>
            <person name="Beletsky A.V."/>
            <person name="Frank Y.A."/>
            <person name="Karnachuk O.V."/>
            <person name="Ravin N.V."/>
        </authorList>
    </citation>
    <scope>NUCLEOTIDE SEQUENCE [LARGE SCALE GENOMIC DNA]</scope>
</reference>
<gene>
    <name evidence="2" type="ORF">SYNTR_1082</name>
</gene>
<dbReference type="EMBL" id="CP046457">
    <property type="protein sequence ID" value="QGT99675.1"/>
    <property type="molecule type" value="Genomic_DNA"/>
</dbReference>
<organism evidence="2 3">
    <name type="scientific">Candidatus Syntrophocurvum alkaliphilum</name>
    <dbReference type="NCBI Taxonomy" id="2293317"/>
    <lineage>
        <taxon>Bacteria</taxon>
        <taxon>Bacillati</taxon>
        <taxon>Bacillota</taxon>
        <taxon>Clostridia</taxon>
        <taxon>Eubacteriales</taxon>
        <taxon>Syntrophomonadaceae</taxon>
        <taxon>Candidatus Syntrophocurvum</taxon>
    </lineage>
</organism>
<dbReference type="GO" id="GO:0015979">
    <property type="term" value="P:photosynthesis"/>
    <property type="evidence" value="ECO:0007669"/>
    <property type="project" value="InterPro"/>
</dbReference>
<dbReference type="Gene3D" id="1.10.8.550">
    <property type="entry name" value="Proto-chlorophyllide reductase 57 kD subunit B"/>
    <property type="match status" value="1"/>
</dbReference>
<dbReference type="InterPro" id="IPR013580">
    <property type="entry name" value="LI-POR_suB-like_C"/>
</dbReference>
<evidence type="ECO:0000313" key="2">
    <source>
        <dbReference type="EMBL" id="QGT99675.1"/>
    </source>
</evidence>
<feature type="domain" description="CGGC" evidence="1">
    <location>
        <begin position="66"/>
        <end position="170"/>
    </location>
</feature>
<dbReference type="GO" id="GO:0016491">
    <property type="term" value="F:oxidoreductase activity"/>
    <property type="evidence" value="ECO:0007669"/>
    <property type="project" value="InterPro"/>
</dbReference>
<dbReference type="Proteomes" id="UP000426444">
    <property type="component" value="Chromosome"/>
</dbReference>
<evidence type="ECO:0000259" key="1">
    <source>
        <dbReference type="SMART" id="SM01078"/>
    </source>
</evidence>
<dbReference type="OrthoDB" id="1682132at2"/>
<protein>
    <recommendedName>
        <fullName evidence="1">CGGC domain-containing protein</fullName>
    </recommendedName>
</protein>
<proteinExistence type="predicted"/>
<dbReference type="SMART" id="SM01078">
    <property type="entry name" value="CGGC"/>
    <property type="match status" value="1"/>
</dbReference>
<keyword evidence="3" id="KW-1185">Reference proteome</keyword>
<dbReference type="InterPro" id="IPR014925">
    <property type="entry name" value="CGGC_dom"/>
</dbReference>
<dbReference type="Pfam" id="PF08369">
    <property type="entry name" value="PCP_red"/>
    <property type="match status" value="1"/>
</dbReference>